<feature type="repeat" description="PPR" evidence="3">
    <location>
        <begin position="150"/>
        <end position="184"/>
    </location>
</feature>
<feature type="repeat" description="PPR" evidence="3">
    <location>
        <begin position="115"/>
        <end position="149"/>
    </location>
</feature>
<dbReference type="InterPro" id="IPR000086">
    <property type="entry name" value="NUDIX_hydrolase_dom"/>
</dbReference>
<evidence type="ECO:0000259" key="5">
    <source>
        <dbReference type="PROSITE" id="PS51462"/>
    </source>
</evidence>
<dbReference type="EnsemblPlants" id="QL07p034390:mrna">
    <property type="protein sequence ID" value="QL07p034390:mrna"/>
    <property type="gene ID" value="QL07p034390"/>
</dbReference>
<dbReference type="Pfam" id="PF00293">
    <property type="entry name" value="NUDIX"/>
    <property type="match status" value="1"/>
</dbReference>
<feature type="repeat" description="PPR" evidence="3">
    <location>
        <begin position="326"/>
        <end position="360"/>
    </location>
</feature>
<feature type="repeat" description="PPR" evidence="3">
    <location>
        <begin position="256"/>
        <end position="290"/>
    </location>
</feature>
<keyword evidence="7" id="KW-1185">Reference proteome</keyword>
<dbReference type="PANTHER" id="PTHR47934">
    <property type="entry name" value="PENTATRICOPEPTIDE REPEAT-CONTAINING PROTEIN PET309, MITOCHONDRIAL"/>
    <property type="match status" value="1"/>
</dbReference>
<reference evidence="6 7" key="1">
    <citation type="journal article" date="2016" name="G3 (Bethesda)">
        <title>First Draft Assembly and Annotation of the Genome of a California Endemic Oak Quercus lobata Nee (Fagaceae).</title>
        <authorList>
            <person name="Sork V.L."/>
            <person name="Fitz-Gibbon S.T."/>
            <person name="Puiu D."/>
            <person name="Crepeau M."/>
            <person name="Gugger P.F."/>
            <person name="Sherman R."/>
            <person name="Stevens K."/>
            <person name="Langley C.H."/>
            <person name="Pellegrini M."/>
            <person name="Salzberg S.L."/>
        </authorList>
    </citation>
    <scope>NUCLEOTIDE SEQUENCE [LARGE SCALE GENOMIC DNA]</scope>
    <source>
        <strain evidence="6 7">cv. SW786</strain>
    </source>
</reference>
<dbReference type="PANTHER" id="PTHR47934:SF6">
    <property type="entry name" value="MITOCHONDRIAL GROUP I INTRON SPLICING FACTOR CCM1-RELATED"/>
    <property type="match status" value="1"/>
</dbReference>
<organism evidence="6 7">
    <name type="scientific">Quercus lobata</name>
    <name type="common">Valley oak</name>
    <dbReference type="NCBI Taxonomy" id="97700"/>
    <lineage>
        <taxon>Eukaryota</taxon>
        <taxon>Viridiplantae</taxon>
        <taxon>Streptophyta</taxon>
        <taxon>Embryophyta</taxon>
        <taxon>Tracheophyta</taxon>
        <taxon>Spermatophyta</taxon>
        <taxon>Magnoliopsida</taxon>
        <taxon>eudicotyledons</taxon>
        <taxon>Gunneridae</taxon>
        <taxon>Pentapetalae</taxon>
        <taxon>rosids</taxon>
        <taxon>fabids</taxon>
        <taxon>Fagales</taxon>
        <taxon>Fagaceae</taxon>
        <taxon>Quercus</taxon>
    </lineage>
</organism>
<dbReference type="Pfam" id="PF01535">
    <property type="entry name" value="PPR"/>
    <property type="match status" value="7"/>
</dbReference>
<feature type="region of interest" description="Disordered" evidence="4">
    <location>
        <begin position="1"/>
        <end position="23"/>
    </location>
</feature>
<dbReference type="InterPro" id="IPR002885">
    <property type="entry name" value="PPR_rpt"/>
</dbReference>
<dbReference type="NCBIfam" id="TIGR00756">
    <property type="entry name" value="PPR"/>
    <property type="match status" value="10"/>
</dbReference>
<dbReference type="GO" id="GO:0006396">
    <property type="term" value="P:RNA processing"/>
    <property type="evidence" value="ECO:0007669"/>
    <property type="project" value="TreeGrafter"/>
</dbReference>
<dbReference type="CDD" id="cd03426">
    <property type="entry name" value="NUDIX_CoAse_Nudt7"/>
    <property type="match status" value="1"/>
</dbReference>
<feature type="repeat" description="PPR" evidence="3">
    <location>
        <begin position="431"/>
        <end position="465"/>
    </location>
</feature>
<dbReference type="InterPro" id="IPR011990">
    <property type="entry name" value="TPR-like_helical_dom_sf"/>
</dbReference>
<dbReference type="GO" id="GO:0007005">
    <property type="term" value="P:mitochondrion organization"/>
    <property type="evidence" value="ECO:0007669"/>
    <property type="project" value="TreeGrafter"/>
</dbReference>
<protein>
    <recommendedName>
        <fullName evidence="5">Nudix hydrolase domain-containing protein</fullName>
    </recommendedName>
</protein>
<sequence length="900" mass="102723">MGKSRGQPAGKSEIDDTDDGYGRFRQMVNRDGEQREGIGRVELDEDEIGHPLVREICRLIELRLAWNPKLEGELRHLLRSLKPRQVCAVLRSQADEQVALKLFYWADRQWRYRHDPIVYYTMLEVLSKTKLCQGARRVLQLMARRGVDPDLSICNTAINVLVKGNKLEKALRFLARMQLVEITPNVVTYNSLIKGYCDLHRVEDAIELIAEMPLKGRYPDKVSYYTVMSFLCKEKRVKEVRELMDKMVKDSKLILDQVAYNTLIHMLSKHGHGDEALEFLREAEERGFHVDKVGYSAIVHSFCKAGRIDIAKELVNEMFKKGCIPDVVTYTTVLNGFCLGGKVDKAKEMLKQMYKNGCKPNTVSYTALLHGLCQGGKSSEAREMMKMSEEEWWTPNAVTYGVVMHGLRREGKLSEACDIVREMIRKGFFPTPVEINLLIQSLCREGRTDEAKKFMQECLNKGCAVNVVNFTTLTHRYCQKDDLEAALSLLDDMYLNKKHLDVVTTVIHRYCQMGRVEDLLKLLEKMLSSHSCKTVYNQVIEKLCSFGNLEEADKLLGKVLRTASRIEAKTCHILMESYLSKGIPLSAYKVASRMFNWNLIPELKLCERAMDIHQTFSSALCATIVKCFIRREKKDTPAAEILELRLCSQCIACSRSIESSVISGQSSIFKLARSTTKVPPGVAREHVYGLPKVIFHYMAYLVTQPCLTEEVWGSQTLQRLVKQLQYFNQLPRANEEIKKDCCGIGSDFGLFKSLEVKNDQSSCVNWRERRAAVLICLFEGQDGELRVILTKRPMKLSSHQGDVALSSGKVEKVDADDSTTALREANEEIGLEPNLVQVVATLETFISQAYLLGKEISDLYSILMKLMLFSMFQWRCFLYFSLDLESLTFRVWLVSNALEH</sequence>
<evidence type="ECO:0000256" key="2">
    <source>
        <dbReference type="ARBA" id="ARBA00022737"/>
    </source>
</evidence>
<dbReference type="InterPro" id="IPR015797">
    <property type="entry name" value="NUDIX_hydrolase-like_dom_sf"/>
</dbReference>
<feature type="domain" description="Nudix hydrolase" evidence="5">
    <location>
        <begin position="768"/>
        <end position="900"/>
    </location>
</feature>
<feature type="repeat" description="PPR" evidence="3">
    <location>
        <begin position="361"/>
        <end position="395"/>
    </location>
</feature>
<dbReference type="FunCoup" id="A0A7N2R7X3">
    <property type="interactions" value="1075"/>
</dbReference>
<dbReference type="InParanoid" id="A0A7N2R7X3"/>
<dbReference type="Pfam" id="PF13041">
    <property type="entry name" value="PPR_2"/>
    <property type="match status" value="3"/>
</dbReference>
<keyword evidence="2" id="KW-0677">Repeat</keyword>
<name>A0A7N2R7X3_QUELO</name>
<dbReference type="Gramene" id="QL07p034390:mrna">
    <property type="protein sequence ID" value="QL07p034390:mrna"/>
    <property type="gene ID" value="QL07p034390"/>
</dbReference>
<evidence type="ECO:0000256" key="3">
    <source>
        <dbReference type="PROSITE-ProRule" id="PRU00708"/>
    </source>
</evidence>
<dbReference type="OMA" id="ERAMDIH"/>
<evidence type="ECO:0000256" key="1">
    <source>
        <dbReference type="ARBA" id="ARBA00007626"/>
    </source>
</evidence>
<dbReference type="Gene3D" id="1.25.40.10">
    <property type="entry name" value="Tetratricopeptide repeat domain"/>
    <property type="match status" value="6"/>
</dbReference>
<dbReference type="Proteomes" id="UP000594261">
    <property type="component" value="Chromosome 7"/>
</dbReference>
<dbReference type="SUPFAM" id="SSF55811">
    <property type="entry name" value="Nudix"/>
    <property type="match status" value="1"/>
</dbReference>
<feature type="repeat" description="PPR" evidence="3">
    <location>
        <begin position="185"/>
        <end position="219"/>
    </location>
</feature>
<dbReference type="GO" id="GO:0005739">
    <property type="term" value="C:mitochondrion"/>
    <property type="evidence" value="ECO:0007669"/>
    <property type="project" value="TreeGrafter"/>
</dbReference>
<proteinExistence type="inferred from homology"/>
<evidence type="ECO:0000313" key="6">
    <source>
        <dbReference type="EnsemblPlants" id="QL07p034390:mrna"/>
    </source>
</evidence>
<dbReference type="GO" id="GO:0010945">
    <property type="term" value="F:coenzyme A diphosphatase activity"/>
    <property type="evidence" value="ECO:0007669"/>
    <property type="project" value="InterPro"/>
</dbReference>
<evidence type="ECO:0000256" key="4">
    <source>
        <dbReference type="SAM" id="MobiDB-lite"/>
    </source>
</evidence>
<comment type="similarity">
    <text evidence="1">Belongs to the PPR family. P subfamily.</text>
</comment>
<feature type="repeat" description="PPR" evidence="3">
    <location>
        <begin position="396"/>
        <end position="430"/>
    </location>
</feature>
<dbReference type="PROSITE" id="PS51375">
    <property type="entry name" value="PPR"/>
    <property type="match status" value="10"/>
</dbReference>
<accession>A0A7N2R7X3</accession>
<dbReference type="Gene3D" id="3.90.79.10">
    <property type="entry name" value="Nucleoside Triphosphate Pyrophosphohydrolase"/>
    <property type="match status" value="1"/>
</dbReference>
<dbReference type="PROSITE" id="PS51462">
    <property type="entry name" value="NUDIX"/>
    <property type="match status" value="1"/>
</dbReference>
<feature type="repeat" description="PPR" evidence="3">
    <location>
        <begin position="291"/>
        <end position="325"/>
    </location>
</feature>
<dbReference type="InterPro" id="IPR045121">
    <property type="entry name" value="CoAse"/>
</dbReference>
<dbReference type="GO" id="GO:0003729">
    <property type="term" value="F:mRNA binding"/>
    <property type="evidence" value="ECO:0007669"/>
    <property type="project" value="TreeGrafter"/>
</dbReference>
<feature type="repeat" description="PPR" evidence="3">
    <location>
        <begin position="220"/>
        <end position="250"/>
    </location>
</feature>
<reference evidence="6" key="2">
    <citation type="submission" date="2021-01" db="UniProtKB">
        <authorList>
            <consortium name="EnsemblPlants"/>
        </authorList>
    </citation>
    <scope>IDENTIFICATION</scope>
</reference>
<dbReference type="EMBL" id="LRBV02000007">
    <property type="status" value="NOT_ANNOTATED_CDS"/>
    <property type="molecule type" value="Genomic_DNA"/>
</dbReference>
<evidence type="ECO:0000313" key="7">
    <source>
        <dbReference type="Proteomes" id="UP000594261"/>
    </source>
</evidence>
<dbReference type="AlphaFoldDB" id="A0A7N2R7X3"/>
<dbReference type="InterPro" id="IPR051114">
    <property type="entry name" value="Mito_RNA_Proc_CCM1"/>
</dbReference>